<dbReference type="FunFam" id="3.20.20.70:FF:000037">
    <property type="entry name" value="Tryptophan synthase alpha chain"/>
    <property type="match status" value="1"/>
</dbReference>
<comment type="subunit">
    <text evidence="3 9">Tetramer of two alpha and two beta chains.</text>
</comment>
<evidence type="ECO:0000313" key="11">
    <source>
        <dbReference type="EMBL" id="RZO25965.1"/>
    </source>
</evidence>
<gene>
    <name evidence="9" type="primary">trpA</name>
    <name evidence="11" type="ORF">EVA95_02750</name>
</gene>
<dbReference type="NCBIfam" id="TIGR00262">
    <property type="entry name" value="trpA"/>
    <property type="match status" value="1"/>
</dbReference>
<dbReference type="Gene3D" id="3.20.20.70">
    <property type="entry name" value="Aldolase class I"/>
    <property type="match status" value="1"/>
</dbReference>
<feature type="active site" description="Proton acceptor" evidence="9">
    <location>
        <position position="49"/>
    </location>
</feature>
<evidence type="ECO:0000256" key="4">
    <source>
        <dbReference type="ARBA" id="ARBA00022605"/>
    </source>
</evidence>
<dbReference type="AlphaFoldDB" id="A0A520MXL7"/>
<proteinExistence type="inferred from homology"/>
<keyword evidence="5 9" id="KW-0822">Tryptophan biosynthesis</keyword>
<keyword evidence="6 9" id="KW-0057">Aromatic amino acid biosynthesis</keyword>
<dbReference type="Pfam" id="PF00290">
    <property type="entry name" value="Trp_syntA"/>
    <property type="match status" value="1"/>
</dbReference>
<dbReference type="InterPro" id="IPR013785">
    <property type="entry name" value="Aldolase_TIM"/>
</dbReference>
<comment type="similarity">
    <text evidence="9 10">Belongs to the TrpA family.</text>
</comment>
<dbReference type="CDD" id="cd04724">
    <property type="entry name" value="Tryptophan_synthase_alpha"/>
    <property type="match status" value="1"/>
</dbReference>
<evidence type="ECO:0000256" key="8">
    <source>
        <dbReference type="ARBA" id="ARBA00049047"/>
    </source>
</evidence>
<evidence type="ECO:0000256" key="5">
    <source>
        <dbReference type="ARBA" id="ARBA00022822"/>
    </source>
</evidence>
<dbReference type="Proteomes" id="UP000319384">
    <property type="component" value="Unassembled WGS sequence"/>
</dbReference>
<evidence type="ECO:0000256" key="6">
    <source>
        <dbReference type="ARBA" id="ARBA00023141"/>
    </source>
</evidence>
<dbReference type="GO" id="GO:0004834">
    <property type="term" value="F:tryptophan synthase activity"/>
    <property type="evidence" value="ECO:0007669"/>
    <property type="project" value="UniProtKB-UniRule"/>
</dbReference>
<dbReference type="EMBL" id="SHBH01000021">
    <property type="protein sequence ID" value="RZO25965.1"/>
    <property type="molecule type" value="Genomic_DNA"/>
</dbReference>
<comment type="function">
    <text evidence="1 9">The alpha subunit is responsible for the aldol cleavage of indoleglycerol phosphate to indole and glyceraldehyde 3-phosphate.</text>
</comment>
<evidence type="ECO:0000256" key="10">
    <source>
        <dbReference type="RuleBase" id="RU003662"/>
    </source>
</evidence>
<keyword evidence="4 9" id="KW-0028">Amino-acid biosynthesis</keyword>
<dbReference type="PANTHER" id="PTHR43406">
    <property type="entry name" value="TRYPTOPHAN SYNTHASE, ALPHA CHAIN"/>
    <property type="match status" value="1"/>
</dbReference>
<dbReference type="GO" id="GO:0005829">
    <property type="term" value="C:cytosol"/>
    <property type="evidence" value="ECO:0007669"/>
    <property type="project" value="TreeGrafter"/>
</dbReference>
<feature type="active site" description="Proton acceptor" evidence="9">
    <location>
        <position position="60"/>
    </location>
</feature>
<dbReference type="SUPFAM" id="SSF51366">
    <property type="entry name" value="Ribulose-phoshate binding barrel"/>
    <property type="match status" value="1"/>
</dbReference>
<protein>
    <recommendedName>
        <fullName evidence="9">Tryptophan synthase alpha chain</fullName>
        <ecNumber evidence="9">4.2.1.20</ecNumber>
    </recommendedName>
</protein>
<dbReference type="InterPro" id="IPR011060">
    <property type="entry name" value="RibuloseP-bd_barrel"/>
</dbReference>
<dbReference type="EC" id="4.2.1.20" evidence="9"/>
<keyword evidence="7 9" id="KW-0456">Lyase</keyword>
<evidence type="ECO:0000256" key="2">
    <source>
        <dbReference type="ARBA" id="ARBA00004733"/>
    </source>
</evidence>
<name>A0A520MXL7_9GAMM</name>
<dbReference type="InterPro" id="IPR002028">
    <property type="entry name" value="Trp_synthase_suA"/>
</dbReference>
<comment type="caution">
    <text evidence="11">The sequence shown here is derived from an EMBL/GenBank/DDBJ whole genome shotgun (WGS) entry which is preliminary data.</text>
</comment>
<dbReference type="UniPathway" id="UPA00035">
    <property type="reaction ID" value="UER00044"/>
</dbReference>
<comment type="catalytic activity">
    <reaction evidence="8 9">
        <text>(1S,2R)-1-C-(indol-3-yl)glycerol 3-phosphate + L-serine = D-glyceraldehyde 3-phosphate + L-tryptophan + H2O</text>
        <dbReference type="Rhea" id="RHEA:10532"/>
        <dbReference type="ChEBI" id="CHEBI:15377"/>
        <dbReference type="ChEBI" id="CHEBI:33384"/>
        <dbReference type="ChEBI" id="CHEBI:57912"/>
        <dbReference type="ChEBI" id="CHEBI:58866"/>
        <dbReference type="ChEBI" id="CHEBI:59776"/>
        <dbReference type="EC" id="4.2.1.20"/>
    </reaction>
</comment>
<evidence type="ECO:0000256" key="3">
    <source>
        <dbReference type="ARBA" id="ARBA00011270"/>
    </source>
</evidence>
<organism evidence="11 12">
    <name type="scientific">SAR86 cluster bacterium</name>
    <dbReference type="NCBI Taxonomy" id="2030880"/>
    <lineage>
        <taxon>Bacteria</taxon>
        <taxon>Pseudomonadati</taxon>
        <taxon>Pseudomonadota</taxon>
        <taxon>Gammaproteobacteria</taxon>
        <taxon>SAR86 cluster</taxon>
    </lineage>
</organism>
<evidence type="ECO:0000313" key="12">
    <source>
        <dbReference type="Proteomes" id="UP000319384"/>
    </source>
</evidence>
<evidence type="ECO:0000256" key="1">
    <source>
        <dbReference type="ARBA" id="ARBA00003365"/>
    </source>
</evidence>
<sequence length="261" mass="29136">MNRLSKKLSDIKKNNNKALVAYLVAGDPDIETTIDLMKLFVESGVDIIEIGVPFTDPIAEGPVIQKAHDRALKNNTSLELIFKMVAEYRKFDDKTPLVLMGYLNTFIFHKKLIEKNHNDVVDSILVVDIPGEFDLEDYGIKNKYINTISLISPTTKKDRIESIAKNSSGFVYYVTLRGVTGASNLDVNEINENIEEIKKHASVPTLAGFGIKSTEDAKLLSKCSDGVIVGSSIVQMIEENSKSKEFDRIKEYITELKMAIS</sequence>
<evidence type="ECO:0000256" key="9">
    <source>
        <dbReference type="HAMAP-Rule" id="MF_00131"/>
    </source>
</evidence>
<accession>A0A520MXL7</accession>
<reference evidence="11 12" key="1">
    <citation type="submission" date="2019-02" db="EMBL/GenBank/DDBJ databases">
        <title>Prokaryotic population dynamics and viral predation in marine succession experiment using metagenomics: the confinement effect.</title>
        <authorList>
            <person name="Haro-Moreno J.M."/>
            <person name="Rodriguez-Valera F."/>
            <person name="Lopez-Perez M."/>
        </authorList>
    </citation>
    <scope>NUCLEOTIDE SEQUENCE [LARGE SCALE GENOMIC DNA]</scope>
    <source>
        <strain evidence="11">MED-G162</strain>
    </source>
</reference>
<dbReference type="HAMAP" id="MF_00131">
    <property type="entry name" value="Trp_synth_alpha"/>
    <property type="match status" value="1"/>
</dbReference>
<comment type="pathway">
    <text evidence="2 9">Amino-acid biosynthesis; L-tryptophan biosynthesis; L-tryptophan from chorismate: step 5/5.</text>
</comment>
<dbReference type="PROSITE" id="PS00167">
    <property type="entry name" value="TRP_SYNTHASE_ALPHA"/>
    <property type="match status" value="1"/>
</dbReference>
<dbReference type="PANTHER" id="PTHR43406:SF1">
    <property type="entry name" value="TRYPTOPHAN SYNTHASE ALPHA CHAIN, CHLOROPLASTIC"/>
    <property type="match status" value="1"/>
</dbReference>
<evidence type="ECO:0000256" key="7">
    <source>
        <dbReference type="ARBA" id="ARBA00023239"/>
    </source>
</evidence>
<dbReference type="InterPro" id="IPR018204">
    <property type="entry name" value="Trp_synthase_alpha_AS"/>
</dbReference>